<dbReference type="CDD" id="cd11475">
    <property type="entry name" value="SLC5sbd_PutP"/>
    <property type="match status" value="1"/>
</dbReference>
<feature type="transmembrane region" description="Helical" evidence="14">
    <location>
        <begin position="73"/>
        <end position="91"/>
    </location>
</feature>
<feature type="transmembrane region" description="Helical" evidence="14">
    <location>
        <begin position="157"/>
        <end position="180"/>
    </location>
</feature>
<accession>A0ABW3NDT7</accession>
<evidence type="ECO:0000256" key="9">
    <source>
        <dbReference type="ARBA" id="ARBA00023065"/>
    </source>
</evidence>
<dbReference type="RefSeq" id="WP_379591291.1">
    <property type="nucleotide sequence ID" value="NZ_JBHTKK010000005.1"/>
</dbReference>
<keyword evidence="7 14" id="KW-1133">Transmembrane helix</keyword>
<evidence type="ECO:0000256" key="12">
    <source>
        <dbReference type="ARBA" id="ARBA00033708"/>
    </source>
</evidence>
<dbReference type="PROSITE" id="PS50283">
    <property type="entry name" value="NA_SOLUT_SYMP_3"/>
    <property type="match status" value="1"/>
</dbReference>
<keyword evidence="5 14" id="KW-0812">Transmembrane</keyword>
<comment type="caution">
    <text evidence="16">The sequence shown here is derived from an EMBL/GenBank/DDBJ whole genome shotgun (WGS) entry which is preliminary data.</text>
</comment>
<comment type="function">
    <text evidence="14">Catalyzes the sodium-dependent uptake of extracellular L-proline.</text>
</comment>
<feature type="region of interest" description="Disordered" evidence="15">
    <location>
        <begin position="519"/>
        <end position="544"/>
    </location>
</feature>
<keyword evidence="10 14" id="KW-0472">Membrane</keyword>
<feature type="compositionally biased region" description="Polar residues" evidence="15">
    <location>
        <begin position="519"/>
        <end position="533"/>
    </location>
</feature>
<name>A0ABW3NDT7_9BACI</name>
<evidence type="ECO:0000256" key="15">
    <source>
        <dbReference type="SAM" id="MobiDB-lite"/>
    </source>
</evidence>
<evidence type="ECO:0000256" key="1">
    <source>
        <dbReference type="ARBA" id="ARBA00004651"/>
    </source>
</evidence>
<keyword evidence="9 14" id="KW-0406">Ion transport</keyword>
<protein>
    <recommendedName>
        <fullName evidence="14">Sodium/proline symporter</fullName>
    </recommendedName>
    <alternativeName>
        <fullName evidence="14">Proline permease</fullName>
    </alternativeName>
</protein>
<evidence type="ECO:0000256" key="10">
    <source>
        <dbReference type="ARBA" id="ARBA00023136"/>
    </source>
</evidence>
<evidence type="ECO:0000256" key="13">
    <source>
        <dbReference type="RuleBase" id="RU362091"/>
    </source>
</evidence>
<comment type="similarity">
    <text evidence="2 13">Belongs to the sodium:solute symporter (SSF) (TC 2.A.21) family.</text>
</comment>
<evidence type="ECO:0000313" key="17">
    <source>
        <dbReference type="Proteomes" id="UP001597041"/>
    </source>
</evidence>
<keyword evidence="3 14" id="KW-0813">Transport</keyword>
<feature type="transmembrane region" description="Helical" evidence="14">
    <location>
        <begin position="6"/>
        <end position="23"/>
    </location>
</feature>
<feature type="transmembrane region" description="Helical" evidence="14">
    <location>
        <begin position="421"/>
        <end position="440"/>
    </location>
</feature>
<gene>
    <name evidence="16" type="ORF">ACFQ19_06665</name>
</gene>
<evidence type="ECO:0000313" key="16">
    <source>
        <dbReference type="EMBL" id="MFD1065702.1"/>
    </source>
</evidence>
<evidence type="ECO:0000256" key="14">
    <source>
        <dbReference type="RuleBase" id="RU366012"/>
    </source>
</evidence>
<dbReference type="PANTHER" id="PTHR48086">
    <property type="entry name" value="SODIUM/PROLINE SYMPORTER-RELATED"/>
    <property type="match status" value="1"/>
</dbReference>
<keyword evidence="4 14" id="KW-1003">Cell membrane</keyword>
<evidence type="ECO:0000256" key="6">
    <source>
        <dbReference type="ARBA" id="ARBA00022847"/>
    </source>
</evidence>
<evidence type="ECO:0000256" key="11">
    <source>
        <dbReference type="ARBA" id="ARBA00023201"/>
    </source>
</evidence>
<dbReference type="InterPro" id="IPR050277">
    <property type="entry name" value="Sodium:Solute_Symporter"/>
</dbReference>
<comment type="catalytic activity">
    <reaction evidence="12">
        <text>L-proline(in) + Na(+)(in) = L-proline(out) + Na(+)(out)</text>
        <dbReference type="Rhea" id="RHEA:28967"/>
        <dbReference type="ChEBI" id="CHEBI:29101"/>
        <dbReference type="ChEBI" id="CHEBI:60039"/>
    </reaction>
</comment>
<feature type="transmembrane region" description="Helical" evidence="14">
    <location>
        <begin position="446"/>
        <end position="465"/>
    </location>
</feature>
<keyword evidence="8 14" id="KW-0915">Sodium</keyword>
<dbReference type="Proteomes" id="UP001597041">
    <property type="component" value="Unassembled WGS sequence"/>
</dbReference>
<feature type="transmembrane region" description="Helical" evidence="14">
    <location>
        <begin position="187"/>
        <end position="209"/>
    </location>
</feature>
<evidence type="ECO:0000256" key="4">
    <source>
        <dbReference type="ARBA" id="ARBA00022475"/>
    </source>
</evidence>
<dbReference type="InterPro" id="IPR011851">
    <property type="entry name" value="Na/Pro_symporter"/>
</dbReference>
<evidence type="ECO:0000256" key="5">
    <source>
        <dbReference type="ARBA" id="ARBA00022692"/>
    </source>
</evidence>
<dbReference type="PANTHER" id="PTHR48086:SF3">
    <property type="entry name" value="SODIUM_PROLINE SYMPORTER"/>
    <property type="match status" value="1"/>
</dbReference>
<dbReference type="Pfam" id="PF00474">
    <property type="entry name" value="SSF"/>
    <property type="match status" value="1"/>
</dbReference>
<feature type="transmembrane region" description="Helical" evidence="14">
    <location>
        <begin position="44"/>
        <end position="61"/>
    </location>
</feature>
<evidence type="ECO:0000256" key="2">
    <source>
        <dbReference type="ARBA" id="ARBA00006434"/>
    </source>
</evidence>
<feature type="transmembrane region" description="Helical" evidence="14">
    <location>
        <begin position="229"/>
        <end position="252"/>
    </location>
</feature>
<dbReference type="EMBL" id="JBHTKK010000005">
    <property type="protein sequence ID" value="MFD1065702.1"/>
    <property type="molecule type" value="Genomic_DNA"/>
</dbReference>
<keyword evidence="14" id="KW-0029">Amino-acid transport</keyword>
<sequence>MNLDILIFFIYLLSMLGIGLYFTRKASTSADHYLLGDRKIGAPITAISMQSTSMSGFMFMGGPSQAFQEGWTALWYAIGDAGGSIVNLSVLGKRMRKMSQLLAALSPIEYLEKRFEGVSIRVYGAAIGIIFLFAYAFAQFIAAGKALESMSSFSYEWALIIGVGVIVLYTVAGGYLAVAVSGFIQGIIMLIGVSAIAIMVLPQVGGLSGLNEQIAAIDSTYLSIWGKDLIYYGQWGVILGAVLIYAIGYMGLPHVTVRHMSMTDTKTTKNAVLWSAGFNQLFTFTPYLLGLSAIVIMPSISDPEMVIPEMIYYVFPGVIAAVLLSAIMAAIMSTCDSLLMQAGTTLSRDVYSRFINKKASHKKQLLVSRMCILIGGVIGIVVAVYEPPTVFALVVFAFGVLGNTFLVPFIASVYSRKANKVGVLCAMVAGSVTNIIWETFSLQGVSGLHPFLAGLILSVVAMLIGNPFGTPPSNKVLEAFDLAKSNERIPKNLEKGIYEDLAVEARNISEFIELNGISNNTPSKEQEETNVSQLHPKRDLNFEG</sequence>
<keyword evidence="17" id="KW-1185">Reference proteome</keyword>
<dbReference type="InterPro" id="IPR038377">
    <property type="entry name" value="Na/Glc_symporter_sf"/>
</dbReference>
<dbReference type="NCBIfam" id="TIGR00813">
    <property type="entry name" value="sss"/>
    <property type="match status" value="1"/>
</dbReference>
<evidence type="ECO:0000256" key="3">
    <source>
        <dbReference type="ARBA" id="ARBA00022448"/>
    </source>
</evidence>
<feature type="transmembrane region" description="Helical" evidence="14">
    <location>
        <begin position="272"/>
        <end position="298"/>
    </location>
</feature>
<reference evidence="17" key="1">
    <citation type="journal article" date="2019" name="Int. J. Syst. Evol. Microbiol.">
        <title>The Global Catalogue of Microorganisms (GCM) 10K type strain sequencing project: providing services to taxonomists for standard genome sequencing and annotation.</title>
        <authorList>
            <consortium name="The Broad Institute Genomics Platform"/>
            <consortium name="The Broad Institute Genome Sequencing Center for Infectious Disease"/>
            <person name="Wu L."/>
            <person name="Ma J."/>
        </authorList>
    </citation>
    <scope>NUCLEOTIDE SEQUENCE [LARGE SCALE GENOMIC DNA]</scope>
    <source>
        <strain evidence="17">CCUG 56608</strain>
    </source>
</reference>
<keyword evidence="6 14" id="KW-0769">Symport</keyword>
<feature type="transmembrane region" description="Helical" evidence="14">
    <location>
        <begin position="366"/>
        <end position="385"/>
    </location>
</feature>
<comment type="subcellular location">
    <subcellularLocation>
        <location evidence="1 14">Cell membrane</location>
        <topology evidence="1 14">Multi-pass membrane protein</topology>
    </subcellularLocation>
</comment>
<dbReference type="InterPro" id="IPR001734">
    <property type="entry name" value="Na/solute_symporter"/>
</dbReference>
<proteinExistence type="inferred from homology"/>
<evidence type="ECO:0000256" key="7">
    <source>
        <dbReference type="ARBA" id="ARBA00022989"/>
    </source>
</evidence>
<feature type="transmembrane region" description="Helical" evidence="14">
    <location>
        <begin position="391"/>
        <end position="414"/>
    </location>
</feature>
<keyword evidence="11 14" id="KW-0739">Sodium transport</keyword>
<dbReference type="Gene3D" id="1.20.1730.10">
    <property type="entry name" value="Sodium/glucose cotransporter"/>
    <property type="match status" value="1"/>
</dbReference>
<evidence type="ECO:0000256" key="8">
    <source>
        <dbReference type="ARBA" id="ARBA00023053"/>
    </source>
</evidence>
<feature type="transmembrane region" description="Helical" evidence="14">
    <location>
        <begin position="310"/>
        <end position="331"/>
    </location>
</feature>
<feature type="transmembrane region" description="Helical" evidence="14">
    <location>
        <begin position="122"/>
        <end position="142"/>
    </location>
</feature>
<organism evidence="16 17">
    <name type="scientific">Oceanobacillus locisalsi</name>
    <dbReference type="NCBI Taxonomy" id="546107"/>
    <lineage>
        <taxon>Bacteria</taxon>
        <taxon>Bacillati</taxon>
        <taxon>Bacillota</taxon>
        <taxon>Bacilli</taxon>
        <taxon>Bacillales</taxon>
        <taxon>Bacillaceae</taxon>
        <taxon>Oceanobacillus</taxon>
    </lineage>
</organism>